<reference evidence="9" key="1">
    <citation type="submission" date="2021-01" db="UniProtKB">
        <authorList>
            <consortium name="EnsemblPlants"/>
        </authorList>
    </citation>
    <scope>IDENTIFICATION</scope>
</reference>
<dbReference type="InterPro" id="IPR002068">
    <property type="entry name" value="A-crystallin/Hsp20_dom"/>
</dbReference>
<evidence type="ECO:0000256" key="7">
    <source>
        <dbReference type="SAM" id="Phobius"/>
    </source>
</evidence>
<sequence length="219" mass="24470">MQAAVFTQPEEFEPKCEWVHEDVCDTLLAHVPGYKKENLKVQVTTSGNLRVLGERKINDKRSVRFLKEFSLPEGCDMDGITAKFEEEVLQVRLAKKASAPAMHKEEAKQETKHSAAPEDEKPHDKSDSKTQERVEAGAKKSIKEAESSKQNEKSEGLADVAKDDKHATEQKYQKMHPRNLMPKKTTLLAVLILVVAVALGLGMVRQRGVSIKSYSTDGE</sequence>
<keyword evidence="7" id="KW-1133">Transmembrane helix</keyword>
<evidence type="ECO:0000313" key="9">
    <source>
        <dbReference type="EnsemblPlants" id="Kaladp0056s0148.1.v1.1"/>
    </source>
</evidence>
<dbReference type="GO" id="GO:0006952">
    <property type="term" value="P:defense response"/>
    <property type="evidence" value="ECO:0007669"/>
    <property type="project" value="UniProtKB-KW"/>
</dbReference>
<evidence type="ECO:0000259" key="8">
    <source>
        <dbReference type="PROSITE" id="PS01031"/>
    </source>
</evidence>
<organism evidence="9 10">
    <name type="scientific">Kalanchoe fedtschenkoi</name>
    <name type="common">Lavender scallops</name>
    <name type="synonym">South American air plant</name>
    <dbReference type="NCBI Taxonomy" id="63787"/>
    <lineage>
        <taxon>Eukaryota</taxon>
        <taxon>Viridiplantae</taxon>
        <taxon>Streptophyta</taxon>
        <taxon>Embryophyta</taxon>
        <taxon>Tracheophyta</taxon>
        <taxon>Spermatophyta</taxon>
        <taxon>Magnoliopsida</taxon>
        <taxon>eudicotyledons</taxon>
        <taxon>Gunneridae</taxon>
        <taxon>Pentapetalae</taxon>
        <taxon>Saxifragales</taxon>
        <taxon>Crassulaceae</taxon>
        <taxon>Kalanchoe</taxon>
    </lineage>
</organism>
<dbReference type="CDD" id="cd06464">
    <property type="entry name" value="ACD_sHsps-like"/>
    <property type="match status" value="1"/>
</dbReference>
<keyword evidence="7" id="KW-0812">Transmembrane</keyword>
<protein>
    <recommendedName>
        <fullName evidence="8">SHSP domain-containing protein</fullName>
    </recommendedName>
</protein>
<dbReference type="Gramene" id="Kaladp0056s0148.1.v1.1">
    <property type="protein sequence ID" value="Kaladp0056s0148.1.v1.1"/>
    <property type="gene ID" value="Kaladp0056s0148.v1.1"/>
</dbReference>
<dbReference type="PANTHER" id="PTHR43670:SF114">
    <property type="entry name" value="OS05G0592000 PROTEIN"/>
    <property type="match status" value="1"/>
</dbReference>
<evidence type="ECO:0000313" key="10">
    <source>
        <dbReference type="Proteomes" id="UP000594263"/>
    </source>
</evidence>
<feature type="region of interest" description="Disordered" evidence="6">
    <location>
        <begin position="97"/>
        <end position="178"/>
    </location>
</feature>
<accession>A0A7N0U7H7</accession>
<feature type="domain" description="SHSP" evidence="8">
    <location>
        <begin position="7"/>
        <end position="110"/>
    </location>
</feature>
<evidence type="ECO:0000256" key="1">
    <source>
        <dbReference type="ARBA" id="ARBA00004162"/>
    </source>
</evidence>
<dbReference type="InterPro" id="IPR008978">
    <property type="entry name" value="HSP20-like_chaperone"/>
</dbReference>
<comment type="subcellular location">
    <subcellularLocation>
        <location evidence="1">Cell membrane</location>
        <topology evidence="1">Single-pass membrane protein</topology>
    </subcellularLocation>
</comment>
<evidence type="ECO:0000256" key="5">
    <source>
        <dbReference type="RuleBase" id="RU003616"/>
    </source>
</evidence>
<feature type="transmembrane region" description="Helical" evidence="7">
    <location>
        <begin position="185"/>
        <end position="204"/>
    </location>
</feature>
<name>A0A7N0U7H7_KALFE</name>
<dbReference type="AlphaFoldDB" id="A0A7N0U7H7"/>
<feature type="compositionally biased region" description="Basic and acidic residues" evidence="6">
    <location>
        <begin position="102"/>
        <end position="172"/>
    </location>
</feature>
<dbReference type="Proteomes" id="UP000594263">
    <property type="component" value="Unplaced"/>
</dbReference>
<dbReference type="OMA" id="PRPAYEN"/>
<evidence type="ECO:0000256" key="4">
    <source>
        <dbReference type="PROSITE-ProRule" id="PRU00285"/>
    </source>
</evidence>
<keyword evidence="10" id="KW-1185">Reference proteome</keyword>
<dbReference type="EnsemblPlants" id="Kaladp0056s0148.1.v1.1">
    <property type="protein sequence ID" value="Kaladp0056s0148.1.v1.1"/>
    <property type="gene ID" value="Kaladp0056s0148.v1.1"/>
</dbReference>
<dbReference type="GO" id="GO:0005886">
    <property type="term" value="C:plasma membrane"/>
    <property type="evidence" value="ECO:0007669"/>
    <property type="project" value="UniProtKB-SubCell"/>
</dbReference>
<dbReference type="PANTHER" id="PTHR43670">
    <property type="entry name" value="HEAT SHOCK PROTEIN 26"/>
    <property type="match status" value="1"/>
</dbReference>
<dbReference type="Pfam" id="PF00011">
    <property type="entry name" value="HSP20"/>
    <property type="match status" value="1"/>
</dbReference>
<dbReference type="SUPFAM" id="SSF49764">
    <property type="entry name" value="HSP20-like chaperones"/>
    <property type="match status" value="1"/>
</dbReference>
<evidence type="ECO:0000256" key="6">
    <source>
        <dbReference type="SAM" id="MobiDB-lite"/>
    </source>
</evidence>
<evidence type="ECO:0000256" key="3">
    <source>
        <dbReference type="ARBA" id="ARBA00022821"/>
    </source>
</evidence>
<dbReference type="PROSITE" id="PS01031">
    <property type="entry name" value="SHSP"/>
    <property type="match status" value="1"/>
</dbReference>
<keyword evidence="2" id="KW-1003">Cell membrane</keyword>
<proteinExistence type="inferred from homology"/>
<keyword evidence="7" id="KW-0472">Membrane</keyword>
<dbReference type="GO" id="GO:0034605">
    <property type="term" value="P:cellular response to heat"/>
    <property type="evidence" value="ECO:0007669"/>
    <property type="project" value="TreeGrafter"/>
</dbReference>
<evidence type="ECO:0000256" key="2">
    <source>
        <dbReference type="ARBA" id="ARBA00022475"/>
    </source>
</evidence>
<comment type="similarity">
    <text evidence="4 5">Belongs to the small heat shock protein (HSP20) family.</text>
</comment>
<dbReference type="Gene3D" id="2.60.40.790">
    <property type="match status" value="1"/>
</dbReference>
<keyword evidence="3" id="KW-0611">Plant defense</keyword>